<evidence type="ECO:0000259" key="1">
    <source>
        <dbReference type="PROSITE" id="PS51462"/>
    </source>
</evidence>
<feature type="domain" description="Nudix hydrolase" evidence="1">
    <location>
        <begin position="35"/>
        <end position="176"/>
    </location>
</feature>
<keyword evidence="3" id="KW-1185">Reference proteome</keyword>
<gene>
    <name evidence="2" type="ORF">BP5796_11635</name>
</gene>
<name>A0A3D8QDY0_9HELO</name>
<dbReference type="InterPro" id="IPR000086">
    <property type="entry name" value="NUDIX_hydrolase_dom"/>
</dbReference>
<dbReference type="OrthoDB" id="206213at2759"/>
<dbReference type="PROSITE" id="PS51462">
    <property type="entry name" value="NUDIX"/>
    <property type="match status" value="1"/>
</dbReference>
<organism evidence="2 3">
    <name type="scientific">Coleophoma crateriformis</name>
    <dbReference type="NCBI Taxonomy" id="565419"/>
    <lineage>
        <taxon>Eukaryota</taxon>
        <taxon>Fungi</taxon>
        <taxon>Dikarya</taxon>
        <taxon>Ascomycota</taxon>
        <taxon>Pezizomycotina</taxon>
        <taxon>Leotiomycetes</taxon>
        <taxon>Helotiales</taxon>
        <taxon>Dermateaceae</taxon>
        <taxon>Coleophoma</taxon>
    </lineage>
</organism>
<dbReference type="EMBL" id="PDLN01000019">
    <property type="protein sequence ID" value="RDW60029.1"/>
    <property type="molecule type" value="Genomic_DNA"/>
</dbReference>
<sequence>MVKTNPLSSSQLVRQLAKRGFHQSPSNRMPAAPLRQRAIVSSFLCTPPQSSQGVTFALFKRSQDVSTYRGKWAVCSGSIEPTDRNAKEAARREVMEETQLLAADFSLLAEGEPYSLRDEDIKTEWMIHPFAWQLGEGASSKIVIDHEHTEFVFIKPEELRKFDHVENLELGLGKVLAAIKGQK</sequence>
<dbReference type="Pfam" id="PF00293">
    <property type="entry name" value="NUDIX"/>
    <property type="match status" value="1"/>
</dbReference>
<dbReference type="InterPro" id="IPR015797">
    <property type="entry name" value="NUDIX_hydrolase-like_dom_sf"/>
</dbReference>
<dbReference type="SUPFAM" id="SSF55811">
    <property type="entry name" value="Nudix"/>
    <property type="match status" value="1"/>
</dbReference>
<evidence type="ECO:0000313" key="3">
    <source>
        <dbReference type="Proteomes" id="UP000256328"/>
    </source>
</evidence>
<accession>A0A3D8QDY0</accession>
<dbReference type="Proteomes" id="UP000256328">
    <property type="component" value="Unassembled WGS sequence"/>
</dbReference>
<comment type="caution">
    <text evidence="2">The sequence shown here is derived from an EMBL/GenBank/DDBJ whole genome shotgun (WGS) entry which is preliminary data.</text>
</comment>
<proteinExistence type="predicted"/>
<protein>
    <recommendedName>
        <fullName evidence="1">Nudix hydrolase domain-containing protein</fullName>
    </recommendedName>
</protein>
<reference evidence="2 3" key="1">
    <citation type="journal article" date="2018" name="IMA Fungus">
        <title>IMA Genome-F 9: Draft genome sequence of Annulohypoxylon stygium, Aspergillus mulundensis, Berkeleyomyces basicola (syn. Thielaviopsis basicola), Ceratocystis smalleyi, two Cercospora beticola strains, Coleophoma cylindrospora, Fusarium fracticaudum, Phialophora cf. hyalina, and Morchella septimelata.</title>
        <authorList>
            <person name="Wingfield B.D."/>
            <person name="Bills G.F."/>
            <person name="Dong Y."/>
            <person name="Huang W."/>
            <person name="Nel W.J."/>
            <person name="Swalarsk-Parry B.S."/>
            <person name="Vaghefi N."/>
            <person name="Wilken P.M."/>
            <person name="An Z."/>
            <person name="de Beer Z.W."/>
            <person name="De Vos L."/>
            <person name="Chen L."/>
            <person name="Duong T.A."/>
            <person name="Gao Y."/>
            <person name="Hammerbacher A."/>
            <person name="Kikkert J.R."/>
            <person name="Li Y."/>
            <person name="Li H."/>
            <person name="Li K."/>
            <person name="Li Q."/>
            <person name="Liu X."/>
            <person name="Ma X."/>
            <person name="Naidoo K."/>
            <person name="Pethybridge S.J."/>
            <person name="Sun J."/>
            <person name="Steenkamp E.T."/>
            <person name="van der Nest M.A."/>
            <person name="van Wyk S."/>
            <person name="Wingfield M.J."/>
            <person name="Xiong C."/>
            <person name="Yue Q."/>
            <person name="Zhang X."/>
        </authorList>
    </citation>
    <scope>NUCLEOTIDE SEQUENCE [LARGE SCALE GENOMIC DNA]</scope>
    <source>
        <strain evidence="2 3">BP5796</strain>
    </source>
</reference>
<evidence type="ECO:0000313" key="2">
    <source>
        <dbReference type="EMBL" id="RDW60029.1"/>
    </source>
</evidence>
<dbReference type="AlphaFoldDB" id="A0A3D8QDY0"/>
<dbReference type="Gene3D" id="3.90.79.10">
    <property type="entry name" value="Nucleoside Triphosphate Pyrophosphohydrolase"/>
    <property type="match status" value="1"/>
</dbReference>